<evidence type="ECO:0000313" key="1">
    <source>
        <dbReference type="EMBL" id="VAW42118.1"/>
    </source>
</evidence>
<organism evidence="1">
    <name type="scientific">hydrothermal vent metagenome</name>
    <dbReference type="NCBI Taxonomy" id="652676"/>
    <lineage>
        <taxon>unclassified sequences</taxon>
        <taxon>metagenomes</taxon>
        <taxon>ecological metagenomes</taxon>
    </lineage>
</organism>
<dbReference type="InterPro" id="IPR035069">
    <property type="entry name" value="TTHA1013/TTHA0281-like"/>
</dbReference>
<reference evidence="1" key="1">
    <citation type="submission" date="2018-06" db="EMBL/GenBank/DDBJ databases">
        <authorList>
            <person name="Zhirakovskaya E."/>
        </authorList>
    </citation>
    <scope>NUCLEOTIDE SEQUENCE</scope>
</reference>
<dbReference type="AlphaFoldDB" id="A0A3B0VET6"/>
<accession>A0A3B0VET6</accession>
<protein>
    <submittedName>
        <fullName evidence="1">Uncharacterized protein</fullName>
    </submittedName>
</protein>
<gene>
    <name evidence="1" type="ORF">MNBD_CHLOROFLEXI01-2909</name>
</gene>
<sequence length="164" mass="18706">MSGNMHTGGSYSYLTGDDSDLLAKNFFNNQDGSDYDRSDVDIEGFAPRENIVDTEPIIEFDYFGVPIKSNVEIWDLGDEEYLLKKSMLITIEEYLDEDDVIASLPELELFGQGVTEAEAIINLKFEIIDLFEELSEEDVEILGNKPRAWLRILNRLIKKVLDSK</sequence>
<proteinExistence type="predicted"/>
<dbReference type="EMBL" id="UOEU01000892">
    <property type="protein sequence ID" value="VAW42118.1"/>
    <property type="molecule type" value="Genomic_DNA"/>
</dbReference>
<name>A0A3B0VET6_9ZZZZ</name>
<dbReference type="SUPFAM" id="SSF143100">
    <property type="entry name" value="TTHA1013/TTHA0281-like"/>
    <property type="match status" value="1"/>
</dbReference>